<keyword evidence="1" id="KW-0812">Transmembrane</keyword>
<name>A0A9W6NZU9_9PSEU</name>
<feature type="transmembrane region" description="Helical" evidence="1">
    <location>
        <begin position="154"/>
        <end position="172"/>
    </location>
</feature>
<evidence type="ECO:0000313" key="2">
    <source>
        <dbReference type="EMBL" id="GLL15205.1"/>
    </source>
</evidence>
<gene>
    <name evidence="2" type="ORF">GCM10017577_63540</name>
</gene>
<evidence type="ECO:0008006" key="4">
    <source>
        <dbReference type="Google" id="ProtNLM"/>
    </source>
</evidence>
<keyword evidence="1" id="KW-0472">Membrane</keyword>
<dbReference type="RefSeq" id="WP_051737638.1">
    <property type="nucleotide sequence ID" value="NZ_BAAAUZ010000006.1"/>
</dbReference>
<dbReference type="Pfam" id="PF06197">
    <property type="entry name" value="DUF998"/>
    <property type="match status" value="1"/>
</dbReference>
<reference evidence="2" key="2">
    <citation type="submission" date="2023-01" db="EMBL/GenBank/DDBJ databases">
        <authorList>
            <person name="Sun Q."/>
            <person name="Evtushenko L."/>
        </authorList>
    </citation>
    <scope>NUCLEOTIDE SEQUENCE</scope>
    <source>
        <strain evidence="2">VKM Ac-1069</strain>
    </source>
</reference>
<reference evidence="2" key="1">
    <citation type="journal article" date="2014" name="Int. J. Syst. Evol. Microbiol.">
        <title>Complete genome sequence of Corynebacterium casei LMG S-19264T (=DSM 44701T), isolated from a smear-ripened cheese.</title>
        <authorList>
            <consortium name="US DOE Joint Genome Institute (JGI-PGF)"/>
            <person name="Walter F."/>
            <person name="Albersmeier A."/>
            <person name="Kalinowski J."/>
            <person name="Ruckert C."/>
        </authorList>
    </citation>
    <scope>NUCLEOTIDE SEQUENCE</scope>
    <source>
        <strain evidence="2">VKM Ac-1069</strain>
    </source>
</reference>
<accession>A0A9W6NZU9</accession>
<feature type="transmembrane region" description="Helical" evidence="1">
    <location>
        <begin position="72"/>
        <end position="90"/>
    </location>
</feature>
<dbReference type="InterPro" id="IPR009339">
    <property type="entry name" value="DUF998"/>
</dbReference>
<feature type="transmembrane region" description="Helical" evidence="1">
    <location>
        <begin position="97"/>
        <end position="118"/>
    </location>
</feature>
<keyword evidence="3" id="KW-1185">Reference proteome</keyword>
<dbReference type="AlphaFoldDB" id="A0A9W6NZU9"/>
<protein>
    <recommendedName>
        <fullName evidence="4">DUF998 domain-containing protein</fullName>
    </recommendedName>
</protein>
<proteinExistence type="predicted"/>
<evidence type="ECO:0000256" key="1">
    <source>
        <dbReference type="SAM" id="Phobius"/>
    </source>
</evidence>
<dbReference type="Proteomes" id="UP001143463">
    <property type="component" value="Unassembled WGS sequence"/>
</dbReference>
<sequence length="220" mass="23011">MSITPSRAGALAAGTRERVRRVLLACGPLSALVYVVMHEVAALQWPGYSRIGNAISELSLPGAPSRWVLEPWLGLAYNPLLVASGIGIWLSAGGRRAVHAIGALLALSGVAAPLWVLFGSANLGAHLALSAVSVLAWLGAVGCGGAVAGRRFRLYSLVTLAVVLTFFGLAFGYAPAVAAGRPTPFMGLDERVAFAAFFLWQTVLTVLLWRRRGAVEPVGP</sequence>
<feature type="transmembrane region" description="Helical" evidence="1">
    <location>
        <begin position="192"/>
        <end position="209"/>
    </location>
</feature>
<organism evidence="2 3">
    <name type="scientific">Pseudonocardia halophobica</name>
    <dbReference type="NCBI Taxonomy" id="29401"/>
    <lineage>
        <taxon>Bacteria</taxon>
        <taxon>Bacillati</taxon>
        <taxon>Actinomycetota</taxon>
        <taxon>Actinomycetes</taxon>
        <taxon>Pseudonocardiales</taxon>
        <taxon>Pseudonocardiaceae</taxon>
        <taxon>Pseudonocardia</taxon>
    </lineage>
</organism>
<feature type="transmembrane region" description="Helical" evidence="1">
    <location>
        <begin position="124"/>
        <end position="147"/>
    </location>
</feature>
<feature type="transmembrane region" description="Helical" evidence="1">
    <location>
        <begin position="21"/>
        <end position="37"/>
    </location>
</feature>
<dbReference type="EMBL" id="BSFQ01000043">
    <property type="protein sequence ID" value="GLL15205.1"/>
    <property type="molecule type" value="Genomic_DNA"/>
</dbReference>
<comment type="caution">
    <text evidence="2">The sequence shown here is derived from an EMBL/GenBank/DDBJ whole genome shotgun (WGS) entry which is preliminary data.</text>
</comment>
<keyword evidence="1" id="KW-1133">Transmembrane helix</keyword>
<evidence type="ECO:0000313" key="3">
    <source>
        <dbReference type="Proteomes" id="UP001143463"/>
    </source>
</evidence>